<reference evidence="1 2" key="2">
    <citation type="journal article" date="2022" name="Mol. Ecol. Resour.">
        <title>The genomes of chicory, endive, great burdock and yacon provide insights into Asteraceae paleo-polyploidization history and plant inulin production.</title>
        <authorList>
            <person name="Fan W."/>
            <person name="Wang S."/>
            <person name="Wang H."/>
            <person name="Wang A."/>
            <person name="Jiang F."/>
            <person name="Liu H."/>
            <person name="Zhao H."/>
            <person name="Xu D."/>
            <person name="Zhang Y."/>
        </authorList>
    </citation>
    <scope>NUCLEOTIDE SEQUENCE [LARGE SCALE GENOMIC DNA]</scope>
    <source>
        <strain evidence="2">cv. Yunnan</strain>
        <tissue evidence="1">Leaves</tissue>
    </source>
</reference>
<sequence>MNFASHLADLLELDISLAVMCSGGLMKLILYTIVHIQFYAGGWGTGRKIATVGGRRLVMEKQETVTGGDGKARNGNERQFFTGSWGTVGDGKIKSGNGRWLTEKRTD</sequence>
<keyword evidence="2" id="KW-1185">Reference proteome</keyword>
<gene>
    <name evidence="1" type="ORF">L1987_37737</name>
</gene>
<name>A0ACB9HIE8_9ASTR</name>
<proteinExistence type="predicted"/>
<reference evidence="2" key="1">
    <citation type="journal article" date="2022" name="Mol. Ecol. Resour.">
        <title>The genomes of chicory, endive, great burdock and yacon provide insights into Asteraceae palaeo-polyploidization history and plant inulin production.</title>
        <authorList>
            <person name="Fan W."/>
            <person name="Wang S."/>
            <person name="Wang H."/>
            <person name="Wang A."/>
            <person name="Jiang F."/>
            <person name="Liu H."/>
            <person name="Zhao H."/>
            <person name="Xu D."/>
            <person name="Zhang Y."/>
        </authorList>
    </citation>
    <scope>NUCLEOTIDE SEQUENCE [LARGE SCALE GENOMIC DNA]</scope>
    <source>
        <strain evidence="2">cv. Yunnan</strain>
    </source>
</reference>
<protein>
    <submittedName>
        <fullName evidence="1">Uncharacterized protein</fullName>
    </submittedName>
</protein>
<dbReference type="Proteomes" id="UP001056120">
    <property type="component" value="Linkage Group LG12"/>
</dbReference>
<evidence type="ECO:0000313" key="2">
    <source>
        <dbReference type="Proteomes" id="UP001056120"/>
    </source>
</evidence>
<evidence type="ECO:0000313" key="1">
    <source>
        <dbReference type="EMBL" id="KAI3795093.1"/>
    </source>
</evidence>
<accession>A0ACB9HIE8</accession>
<organism evidence="1 2">
    <name type="scientific">Smallanthus sonchifolius</name>
    <dbReference type="NCBI Taxonomy" id="185202"/>
    <lineage>
        <taxon>Eukaryota</taxon>
        <taxon>Viridiplantae</taxon>
        <taxon>Streptophyta</taxon>
        <taxon>Embryophyta</taxon>
        <taxon>Tracheophyta</taxon>
        <taxon>Spermatophyta</taxon>
        <taxon>Magnoliopsida</taxon>
        <taxon>eudicotyledons</taxon>
        <taxon>Gunneridae</taxon>
        <taxon>Pentapetalae</taxon>
        <taxon>asterids</taxon>
        <taxon>campanulids</taxon>
        <taxon>Asterales</taxon>
        <taxon>Asteraceae</taxon>
        <taxon>Asteroideae</taxon>
        <taxon>Heliantheae alliance</taxon>
        <taxon>Millerieae</taxon>
        <taxon>Smallanthus</taxon>
    </lineage>
</organism>
<comment type="caution">
    <text evidence="1">The sequence shown here is derived from an EMBL/GenBank/DDBJ whole genome shotgun (WGS) entry which is preliminary data.</text>
</comment>
<dbReference type="EMBL" id="CM042029">
    <property type="protein sequence ID" value="KAI3795093.1"/>
    <property type="molecule type" value="Genomic_DNA"/>
</dbReference>